<gene>
    <name evidence="5" type="ORF">Fmac_002210</name>
</gene>
<keyword evidence="6" id="KW-1185">Reference proteome</keyword>
<name>A0ABD1NJ99_9FABA</name>
<accession>A0ABD1NJ99</accession>
<dbReference type="SUPFAM" id="SSF103511">
    <property type="entry name" value="Chlorophyll a-b binding protein"/>
    <property type="match status" value="1"/>
</dbReference>
<evidence type="ECO:0000256" key="4">
    <source>
        <dbReference type="ARBA" id="ARBA00023136"/>
    </source>
</evidence>
<protein>
    <recommendedName>
        <fullName evidence="7">Lil3 protein</fullName>
    </recommendedName>
</protein>
<reference evidence="5 6" key="1">
    <citation type="submission" date="2024-08" db="EMBL/GenBank/DDBJ databases">
        <title>Insights into the chromosomal genome structure of Flemingia macrophylla.</title>
        <authorList>
            <person name="Ding Y."/>
            <person name="Zhao Y."/>
            <person name="Bi W."/>
            <person name="Wu M."/>
            <person name="Zhao G."/>
            <person name="Gong Y."/>
            <person name="Li W."/>
            <person name="Zhang P."/>
        </authorList>
    </citation>
    <scope>NUCLEOTIDE SEQUENCE [LARGE SCALE GENOMIC DNA]</scope>
    <source>
        <strain evidence="5">DYQJB</strain>
        <tissue evidence="5">Leaf</tissue>
    </source>
</reference>
<evidence type="ECO:0000256" key="2">
    <source>
        <dbReference type="ARBA" id="ARBA00022692"/>
    </source>
</evidence>
<comment type="caution">
    <text evidence="5">The sequence shown here is derived from an EMBL/GenBank/DDBJ whole genome shotgun (WGS) entry which is preliminary data.</text>
</comment>
<dbReference type="AlphaFoldDB" id="A0ABD1NJ99"/>
<evidence type="ECO:0000256" key="3">
    <source>
        <dbReference type="ARBA" id="ARBA00022989"/>
    </source>
</evidence>
<keyword evidence="4" id="KW-0472">Membrane</keyword>
<keyword evidence="2" id="KW-0812">Transmembrane</keyword>
<evidence type="ECO:0000256" key="1">
    <source>
        <dbReference type="ARBA" id="ARBA00004141"/>
    </source>
</evidence>
<dbReference type="Proteomes" id="UP001603857">
    <property type="component" value="Unassembled WGS sequence"/>
</dbReference>
<dbReference type="EMBL" id="JBGMDY010000001">
    <property type="protein sequence ID" value="KAL2348210.1"/>
    <property type="molecule type" value="Genomic_DNA"/>
</dbReference>
<sequence>MASFSPTIIHFSTALSPPYSRTSFTLRSNKSLSLLKVSTHNEVATSDSAFEDPRWLGGTWDLKQFQKTNGNTDWDAVIDAEVMRRKWLRDYPETSTNDNPVVFNTAIIPWWAWIKRFHLPEAELLNGRAAMIGFFMSYLVDSLTGVGVVDQMSNLVCKTLLFAVVVGILVVRKKEDIETLTKLWKESTHYDEQWQASWKDENSSTPKTD</sequence>
<comment type="subcellular location">
    <subcellularLocation>
        <location evidence="1">Membrane</location>
        <topology evidence="1">Multi-pass membrane protein</topology>
    </subcellularLocation>
</comment>
<evidence type="ECO:0000313" key="6">
    <source>
        <dbReference type="Proteomes" id="UP001603857"/>
    </source>
</evidence>
<organism evidence="5 6">
    <name type="scientific">Flemingia macrophylla</name>
    <dbReference type="NCBI Taxonomy" id="520843"/>
    <lineage>
        <taxon>Eukaryota</taxon>
        <taxon>Viridiplantae</taxon>
        <taxon>Streptophyta</taxon>
        <taxon>Embryophyta</taxon>
        <taxon>Tracheophyta</taxon>
        <taxon>Spermatophyta</taxon>
        <taxon>Magnoliopsida</taxon>
        <taxon>eudicotyledons</taxon>
        <taxon>Gunneridae</taxon>
        <taxon>Pentapetalae</taxon>
        <taxon>rosids</taxon>
        <taxon>fabids</taxon>
        <taxon>Fabales</taxon>
        <taxon>Fabaceae</taxon>
        <taxon>Papilionoideae</taxon>
        <taxon>50 kb inversion clade</taxon>
        <taxon>NPAAA clade</taxon>
        <taxon>indigoferoid/millettioid clade</taxon>
        <taxon>Phaseoleae</taxon>
        <taxon>Flemingia</taxon>
    </lineage>
</organism>
<evidence type="ECO:0008006" key="7">
    <source>
        <dbReference type="Google" id="ProtNLM"/>
    </source>
</evidence>
<dbReference type="GO" id="GO:0016020">
    <property type="term" value="C:membrane"/>
    <property type="evidence" value="ECO:0007669"/>
    <property type="project" value="UniProtKB-SubCell"/>
</dbReference>
<evidence type="ECO:0000313" key="5">
    <source>
        <dbReference type="EMBL" id="KAL2348210.1"/>
    </source>
</evidence>
<keyword evidence="3" id="KW-1133">Transmembrane helix</keyword>
<dbReference type="PANTHER" id="PTHR14154">
    <property type="entry name" value="UPF0041 BRAIN PROTEIN 44-RELATED"/>
    <property type="match status" value="1"/>
</dbReference>
<proteinExistence type="predicted"/>